<sequence length="146" mass="16101">MHTTYFDTESLPHSQESEVSFAPDTQSLIRMMAASRAPFQWSQDDEYPSSVDDYPLLPPRLPSMENSASDLDSQPSQEDSQSYNASLPPPIPPYAPLPAISYTSPKYFPLAQGPLSPLSNAKKACLIDQGSTITYLKLYQRGALKA</sequence>
<gene>
    <name evidence="2" type="ORF">PAXRUDRAFT_21410</name>
</gene>
<feature type="compositionally biased region" description="Polar residues" evidence="1">
    <location>
        <begin position="64"/>
        <end position="85"/>
    </location>
</feature>
<dbReference type="InParanoid" id="A0A0D0CZQ9"/>
<name>A0A0D0CZQ9_9AGAM</name>
<evidence type="ECO:0000313" key="3">
    <source>
        <dbReference type="Proteomes" id="UP000054538"/>
    </source>
</evidence>
<reference evidence="3" key="2">
    <citation type="submission" date="2015-01" db="EMBL/GenBank/DDBJ databases">
        <title>Evolutionary Origins and Diversification of the Mycorrhizal Mutualists.</title>
        <authorList>
            <consortium name="DOE Joint Genome Institute"/>
            <consortium name="Mycorrhizal Genomics Consortium"/>
            <person name="Kohler A."/>
            <person name="Kuo A."/>
            <person name="Nagy L.G."/>
            <person name="Floudas D."/>
            <person name="Copeland A."/>
            <person name="Barry K.W."/>
            <person name="Cichocki N."/>
            <person name="Veneault-Fourrey C."/>
            <person name="LaButti K."/>
            <person name="Lindquist E.A."/>
            <person name="Lipzen A."/>
            <person name="Lundell T."/>
            <person name="Morin E."/>
            <person name="Murat C."/>
            <person name="Riley R."/>
            <person name="Ohm R."/>
            <person name="Sun H."/>
            <person name="Tunlid A."/>
            <person name="Henrissat B."/>
            <person name="Grigoriev I.V."/>
            <person name="Hibbett D.S."/>
            <person name="Martin F."/>
        </authorList>
    </citation>
    <scope>NUCLEOTIDE SEQUENCE [LARGE SCALE GENOMIC DNA]</scope>
    <source>
        <strain evidence="3">Ve08.2h10</strain>
    </source>
</reference>
<accession>A0A0D0CZQ9</accession>
<organism evidence="2 3">
    <name type="scientific">Paxillus rubicundulus Ve08.2h10</name>
    <dbReference type="NCBI Taxonomy" id="930991"/>
    <lineage>
        <taxon>Eukaryota</taxon>
        <taxon>Fungi</taxon>
        <taxon>Dikarya</taxon>
        <taxon>Basidiomycota</taxon>
        <taxon>Agaricomycotina</taxon>
        <taxon>Agaricomycetes</taxon>
        <taxon>Agaricomycetidae</taxon>
        <taxon>Boletales</taxon>
        <taxon>Paxilineae</taxon>
        <taxon>Paxillaceae</taxon>
        <taxon>Paxillus</taxon>
    </lineage>
</organism>
<proteinExistence type="predicted"/>
<feature type="region of interest" description="Disordered" evidence="1">
    <location>
        <begin position="41"/>
        <end position="90"/>
    </location>
</feature>
<protein>
    <submittedName>
        <fullName evidence="2">Uncharacterized protein</fullName>
    </submittedName>
</protein>
<evidence type="ECO:0000256" key="1">
    <source>
        <dbReference type="SAM" id="MobiDB-lite"/>
    </source>
</evidence>
<evidence type="ECO:0000313" key="2">
    <source>
        <dbReference type="EMBL" id="KIK72944.1"/>
    </source>
</evidence>
<dbReference type="EMBL" id="KN830274">
    <property type="protein sequence ID" value="KIK72944.1"/>
    <property type="molecule type" value="Genomic_DNA"/>
</dbReference>
<dbReference type="HOGENOM" id="CLU_1778090_0_0_1"/>
<keyword evidence="3" id="KW-1185">Reference proteome</keyword>
<dbReference type="AlphaFoldDB" id="A0A0D0CZQ9"/>
<reference evidence="2 3" key="1">
    <citation type="submission" date="2014-04" db="EMBL/GenBank/DDBJ databases">
        <authorList>
            <consortium name="DOE Joint Genome Institute"/>
            <person name="Kuo A."/>
            <person name="Kohler A."/>
            <person name="Jargeat P."/>
            <person name="Nagy L.G."/>
            <person name="Floudas D."/>
            <person name="Copeland A."/>
            <person name="Barry K.W."/>
            <person name="Cichocki N."/>
            <person name="Veneault-Fourrey C."/>
            <person name="LaButti K."/>
            <person name="Lindquist E.A."/>
            <person name="Lipzen A."/>
            <person name="Lundell T."/>
            <person name="Morin E."/>
            <person name="Murat C."/>
            <person name="Sun H."/>
            <person name="Tunlid A."/>
            <person name="Henrissat B."/>
            <person name="Grigoriev I.V."/>
            <person name="Hibbett D.S."/>
            <person name="Martin F."/>
            <person name="Nordberg H.P."/>
            <person name="Cantor M.N."/>
            <person name="Hua S.X."/>
        </authorList>
    </citation>
    <scope>NUCLEOTIDE SEQUENCE [LARGE SCALE GENOMIC DNA]</scope>
    <source>
        <strain evidence="2 3">Ve08.2h10</strain>
    </source>
</reference>
<dbReference type="Proteomes" id="UP000054538">
    <property type="component" value="Unassembled WGS sequence"/>
</dbReference>